<dbReference type="PANTHER" id="PTHR24094:SF15">
    <property type="entry name" value="AMP-DEPENDENT SYNTHETASE_LIGASE DOMAIN-CONTAINING PROTEIN-RELATED"/>
    <property type="match status" value="1"/>
</dbReference>
<feature type="domain" description="GmrSD restriction endonucleases C-terminal" evidence="2">
    <location>
        <begin position="70"/>
        <end position="209"/>
    </location>
</feature>
<dbReference type="GO" id="GO:0004519">
    <property type="term" value="F:endonuclease activity"/>
    <property type="evidence" value="ECO:0007669"/>
    <property type="project" value="UniProtKB-KW"/>
</dbReference>
<keyword evidence="3" id="KW-0255">Endonuclease</keyword>
<dbReference type="OrthoDB" id="5196645at2"/>
<dbReference type="AlphaFoldDB" id="A0A249KHD5"/>
<keyword evidence="4" id="KW-1185">Reference proteome</keyword>
<dbReference type="EMBL" id="CP016773">
    <property type="protein sequence ID" value="ASY16220.1"/>
    <property type="molecule type" value="Genomic_DNA"/>
</dbReference>
<evidence type="ECO:0000313" key="3">
    <source>
        <dbReference type="EMBL" id="ASY16220.1"/>
    </source>
</evidence>
<sequence>MSRWEIRIATLIGAIVVGFTPSATTAAEQQPGLATAVLETLAVKGRAPKTGYTRAQFGQAWADVDRNGCDTRNDMLKRDLTAITYKAGTRNCVVLSGTLVDRYSGETINFVRGNVTSMEVQIDHVVALSNAWQTGAFKLSAEQRKALANDPMNLFAVKGRLNSQKGDGDAATWLPPLKSFRCTYVAQQIAVKAKYSLWVVAPEKAAMSAILAKCPTQKVPVS</sequence>
<accession>A0A249KHD5</accession>
<evidence type="ECO:0000313" key="4">
    <source>
        <dbReference type="Proteomes" id="UP000217215"/>
    </source>
</evidence>
<dbReference type="Pfam" id="PF07510">
    <property type="entry name" value="GmrSD_C"/>
    <property type="match status" value="1"/>
</dbReference>
<dbReference type="Proteomes" id="UP000217215">
    <property type="component" value="Chromosome"/>
</dbReference>
<evidence type="ECO:0000256" key="1">
    <source>
        <dbReference type="SAM" id="SignalP"/>
    </source>
</evidence>
<keyword evidence="3" id="KW-0540">Nuclease</keyword>
<dbReference type="KEGG" id="psuf:A1sIA56_04830"/>
<dbReference type="InterPro" id="IPR011089">
    <property type="entry name" value="GmrSD_C"/>
</dbReference>
<keyword evidence="3" id="KW-0378">Hydrolase</keyword>
<keyword evidence="1" id="KW-0732">Signal</keyword>
<proteinExistence type="predicted"/>
<name>A0A249KHD5_9ACTN</name>
<feature type="chain" id="PRO_5013032619" evidence="1">
    <location>
        <begin position="27"/>
        <end position="222"/>
    </location>
</feature>
<gene>
    <name evidence="3" type="ORF">A1sIA56_04830</name>
</gene>
<evidence type="ECO:0000259" key="2">
    <source>
        <dbReference type="Pfam" id="PF07510"/>
    </source>
</evidence>
<dbReference type="PANTHER" id="PTHR24094">
    <property type="entry name" value="SECRETED PROTEIN"/>
    <property type="match status" value="1"/>
</dbReference>
<reference evidence="3 4" key="1">
    <citation type="submission" date="2016-07" db="EMBL/GenBank/DDBJ databases">
        <title>High microdiversification within the ubiquitous acI lineage of Actinobacteria.</title>
        <authorList>
            <person name="Neuenschwander S.M."/>
            <person name="Salcher M."/>
            <person name="Ghai R."/>
            <person name="Pernthaler J."/>
        </authorList>
    </citation>
    <scope>NUCLEOTIDE SEQUENCE [LARGE SCALE GENOMIC DNA]</scope>
    <source>
        <strain evidence="3">MMS-IA-56</strain>
    </source>
</reference>
<protein>
    <submittedName>
        <fullName evidence="3">HNH endonuclease</fullName>
    </submittedName>
</protein>
<feature type="signal peptide" evidence="1">
    <location>
        <begin position="1"/>
        <end position="26"/>
    </location>
</feature>
<organism evidence="3 4">
    <name type="scientific">Candidatus Planktophila sulfonica</name>
    <dbReference type="NCBI Taxonomy" id="1884904"/>
    <lineage>
        <taxon>Bacteria</taxon>
        <taxon>Bacillati</taxon>
        <taxon>Actinomycetota</taxon>
        <taxon>Actinomycetes</taxon>
        <taxon>Candidatus Nanopelagicales</taxon>
        <taxon>Candidatus Nanopelagicaceae</taxon>
        <taxon>Candidatus Planktophila</taxon>
    </lineage>
</organism>